<comment type="function">
    <text evidence="1">Functions in two distinct reactions of the de novo folate biosynthetic pathway. Catalyzes the addition of a glutamate residue to dihydropteroate (7,8-dihydropteroate or H2Pte) to form dihydrofolate (7,8-dihydrofolate monoglutamate or H2Pte-Glu). Also catalyzes successive additions of L-glutamate to tetrahydrofolate or 10-formyltetrahydrofolate or 5,10-methylenetetrahydrofolate, leading to folylpolyglutamate derivatives.</text>
</comment>
<feature type="domain" description="Mur ligase C-terminal" evidence="21">
    <location>
        <begin position="421"/>
        <end position="547"/>
    </location>
</feature>
<dbReference type="EC" id="6.3.2.12" evidence="5"/>
<evidence type="ECO:0000256" key="10">
    <source>
        <dbReference type="ARBA" id="ARBA00022741"/>
    </source>
</evidence>
<comment type="caution">
    <text evidence="23">The sequence shown here is derived from an EMBL/GenBank/DDBJ whole genome shotgun (WGS) entry which is preliminary data.</text>
</comment>
<dbReference type="Gene3D" id="3.40.1190.10">
    <property type="entry name" value="Mur-like, catalytic domain"/>
    <property type="match status" value="1"/>
</dbReference>
<dbReference type="InterPro" id="IPR036565">
    <property type="entry name" value="Mur-like_cat_sf"/>
</dbReference>
<evidence type="ECO:0000256" key="1">
    <source>
        <dbReference type="ARBA" id="ARBA00002714"/>
    </source>
</evidence>
<comment type="pathway">
    <text evidence="2">Cofactor biosynthesis; tetrahydrofolate biosynthesis; 7,8-dihydrofolate from 2-amino-4-hydroxy-6-hydroxymethyl-7,8-dihydropteridine diphosphate and 4-aminobenzoate: step 2/2.</text>
</comment>
<comment type="catalytic activity">
    <reaction evidence="17">
        <text>(6S)-5,6,7,8-tetrahydrofolyl-(gamma-L-Glu)(n) + L-glutamate + ATP = (6S)-5,6,7,8-tetrahydrofolyl-(gamma-L-Glu)(n+1) + ADP + phosphate + H(+)</text>
        <dbReference type="Rhea" id="RHEA:10580"/>
        <dbReference type="Rhea" id="RHEA-COMP:14738"/>
        <dbReference type="Rhea" id="RHEA-COMP:14740"/>
        <dbReference type="ChEBI" id="CHEBI:15378"/>
        <dbReference type="ChEBI" id="CHEBI:29985"/>
        <dbReference type="ChEBI" id="CHEBI:30616"/>
        <dbReference type="ChEBI" id="CHEBI:43474"/>
        <dbReference type="ChEBI" id="CHEBI:141005"/>
        <dbReference type="ChEBI" id="CHEBI:456216"/>
        <dbReference type="EC" id="6.3.2.17"/>
    </reaction>
</comment>
<dbReference type="AlphaFoldDB" id="A0A9D1WBU4"/>
<evidence type="ECO:0000256" key="14">
    <source>
        <dbReference type="ARBA" id="ARBA00030048"/>
    </source>
</evidence>
<organism evidence="23 24">
    <name type="scientific">Candidatus Anaerobiospirillum pullistercoris</name>
    <dbReference type="NCBI Taxonomy" id="2838452"/>
    <lineage>
        <taxon>Bacteria</taxon>
        <taxon>Pseudomonadati</taxon>
        <taxon>Pseudomonadota</taxon>
        <taxon>Gammaproteobacteria</taxon>
        <taxon>Aeromonadales</taxon>
        <taxon>Succinivibrionaceae</taxon>
        <taxon>Anaerobiospirillum</taxon>
    </lineage>
</organism>
<sequence>MTTVQTIGGEVAGKLEQDRSLLESAMQQGQGFSLEQWLHYLEQINPNHMALGLERVTEVAQRLHLYSDLVYLNPFIVTVAGTNGKGSTCALIADACRRLGCKVGLFTSPHLLRFNERINIDGQDIDDALLCSCLYEVICAQKPDAQIEPVCSNDELATMAMVADSDDDVADIEAEAEASESDSSADAQEAMFMAMQAASEVGEEIERQPRPLQNEVVDLTYFEITCLAAVRAMARMRCNLWVLEVGLGGRLDAVNAFPNDLAIITSIGMDHMKILGNTTAQIAAEKAGIIQAQGNVILGANIDASAMREILQQVKRNGASVSIEGQNFSTQLLPVSEVSPSENEEIFGIGEIAGESQELRYQDQDLRYNLYLPYPKVPVSCAGIALHAIFFILHYYLNHERGRYEDLTHIAEALKEAGLPGRMQRVADKPLIYLDVAHNVPAAKHLRGLVLRASRCSQTQGKRRAVVGMLKDKDVEGVLQVLKDTFNVFYVATLHCERGAEAERLKQALEQLPGAVEVFAFDSVTQALEQARADASDKDEITVLGSFVTVAEALKALEPQA</sequence>
<keyword evidence="9" id="KW-0479">Metal-binding</keyword>
<evidence type="ECO:0000256" key="8">
    <source>
        <dbReference type="ARBA" id="ARBA00022598"/>
    </source>
</evidence>
<evidence type="ECO:0000256" key="16">
    <source>
        <dbReference type="ARBA" id="ARBA00032510"/>
    </source>
</evidence>
<evidence type="ECO:0000256" key="4">
    <source>
        <dbReference type="ARBA" id="ARBA00008276"/>
    </source>
</evidence>
<dbReference type="NCBIfam" id="TIGR01499">
    <property type="entry name" value="folC"/>
    <property type="match status" value="1"/>
</dbReference>
<dbReference type="InterPro" id="IPR036615">
    <property type="entry name" value="Mur_ligase_C_dom_sf"/>
</dbReference>
<comment type="catalytic activity">
    <reaction evidence="20">
        <text>7,8-dihydropteroate + L-glutamate + ATP = 7,8-dihydrofolate + ADP + phosphate + H(+)</text>
        <dbReference type="Rhea" id="RHEA:23584"/>
        <dbReference type="ChEBI" id="CHEBI:15378"/>
        <dbReference type="ChEBI" id="CHEBI:17839"/>
        <dbReference type="ChEBI" id="CHEBI:29985"/>
        <dbReference type="ChEBI" id="CHEBI:30616"/>
        <dbReference type="ChEBI" id="CHEBI:43474"/>
        <dbReference type="ChEBI" id="CHEBI:57451"/>
        <dbReference type="ChEBI" id="CHEBI:456216"/>
        <dbReference type="EC" id="6.3.2.12"/>
    </reaction>
</comment>
<keyword evidence="12" id="KW-0460">Magnesium</keyword>
<dbReference type="EMBL" id="DXEV01000033">
    <property type="protein sequence ID" value="HIX56193.1"/>
    <property type="molecule type" value="Genomic_DNA"/>
</dbReference>
<evidence type="ECO:0000256" key="20">
    <source>
        <dbReference type="ARBA" id="ARBA00049161"/>
    </source>
</evidence>
<dbReference type="GO" id="GO:0005524">
    <property type="term" value="F:ATP binding"/>
    <property type="evidence" value="ECO:0007669"/>
    <property type="project" value="UniProtKB-KW"/>
</dbReference>
<evidence type="ECO:0000256" key="13">
    <source>
        <dbReference type="ARBA" id="ARBA00022909"/>
    </source>
</evidence>
<dbReference type="Gene3D" id="3.90.190.20">
    <property type="entry name" value="Mur ligase, C-terminal domain"/>
    <property type="match status" value="1"/>
</dbReference>
<evidence type="ECO:0000256" key="2">
    <source>
        <dbReference type="ARBA" id="ARBA00004799"/>
    </source>
</evidence>
<dbReference type="InterPro" id="IPR004101">
    <property type="entry name" value="Mur_ligase_C"/>
</dbReference>
<name>A0A9D1WBU4_9GAMM</name>
<dbReference type="PANTHER" id="PTHR11136">
    <property type="entry name" value="FOLYLPOLYGLUTAMATE SYNTHASE-RELATED"/>
    <property type="match status" value="1"/>
</dbReference>
<evidence type="ECO:0000256" key="5">
    <source>
        <dbReference type="ARBA" id="ARBA00013023"/>
    </source>
</evidence>
<evidence type="ECO:0000256" key="18">
    <source>
        <dbReference type="ARBA" id="ARBA00047808"/>
    </source>
</evidence>
<proteinExistence type="inferred from homology"/>
<evidence type="ECO:0000259" key="21">
    <source>
        <dbReference type="Pfam" id="PF02875"/>
    </source>
</evidence>
<evidence type="ECO:0000256" key="7">
    <source>
        <dbReference type="ARBA" id="ARBA00019357"/>
    </source>
</evidence>
<evidence type="ECO:0000256" key="3">
    <source>
        <dbReference type="ARBA" id="ARBA00005150"/>
    </source>
</evidence>
<dbReference type="GO" id="GO:0046872">
    <property type="term" value="F:metal ion binding"/>
    <property type="evidence" value="ECO:0007669"/>
    <property type="project" value="UniProtKB-KW"/>
</dbReference>
<keyword evidence="10" id="KW-0547">Nucleotide-binding</keyword>
<evidence type="ECO:0000259" key="22">
    <source>
        <dbReference type="Pfam" id="PF08245"/>
    </source>
</evidence>
<evidence type="ECO:0000313" key="23">
    <source>
        <dbReference type="EMBL" id="HIX56193.1"/>
    </source>
</evidence>
<keyword evidence="11" id="KW-0067">ATP-binding</keyword>
<accession>A0A9D1WBU4</accession>
<dbReference type="InterPro" id="IPR013221">
    <property type="entry name" value="Mur_ligase_cen"/>
</dbReference>
<dbReference type="SUPFAM" id="SSF53244">
    <property type="entry name" value="MurD-like peptide ligases, peptide-binding domain"/>
    <property type="match status" value="1"/>
</dbReference>
<comment type="catalytic activity">
    <reaction evidence="18">
        <text>10-formyltetrahydrofolyl-(gamma-L-Glu)(n) + L-glutamate + ATP = 10-formyltetrahydrofolyl-(gamma-L-Glu)(n+1) + ADP + phosphate + H(+)</text>
        <dbReference type="Rhea" id="RHEA:51904"/>
        <dbReference type="Rhea" id="RHEA-COMP:13088"/>
        <dbReference type="Rhea" id="RHEA-COMP:14300"/>
        <dbReference type="ChEBI" id="CHEBI:15378"/>
        <dbReference type="ChEBI" id="CHEBI:29985"/>
        <dbReference type="ChEBI" id="CHEBI:30616"/>
        <dbReference type="ChEBI" id="CHEBI:43474"/>
        <dbReference type="ChEBI" id="CHEBI:134413"/>
        <dbReference type="ChEBI" id="CHEBI:456216"/>
        <dbReference type="EC" id="6.3.2.17"/>
    </reaction>
</comment>
<keyword evidence="13" id="KW-0289">Folate biosynthesis</keyword>
<evidence type="ECO:0000313" key="24">
    <source>
        <dbReference type="Proteomes" id="UP000886829"/>
    </source>
</evidence>
<evidence type="ECO:0000256" key="17">
    <source>
        <dbReference type="ARBA" id="ARBA00047493"/>
    </source>
</evidence>
<feature type="domain" description="Mur ligase central" evidence="22">
    <location>
        <begin position="222"/>
        <end position="327"/>
    </location>
</feature>
<evidence type="ECO:0000256" key="11">
    <source>
        <dbReference type="ARBA" id="ARBA00022840"/>
    </source>
</evidence>
<keyword evidence="8" id="KW-0436">Ligase</keyword>
<dbReference type="EC" id="6.3.2.17" evidence="6"/>
<dbReference type="Proteomes" id="UP000886829">
    <property type="component" value="Unassembled WGS sequence"/>
</dbReference>
<evidence type="ECO:0000256" key="15">
    <source>
        <dbReference type="ARBA" id="ARBA00030592"/>
    </source>
</evidence>
<comment type="pathway">
    <text evidence="3">Cofactor biosynthesis; tetrahydrofolylpolyglutamate biosynthesis.</text>
</comment>
<evidence type="ECO:0000256" key="12">
    <source>
        <dbReference type="ARBA" id="ARBA00022842"/>
    </source>
</evidence>
<evidence type="ECO:0000256" key="9">
    <source>
        <dbReference type="ARBA" id="ARBA00022723"/>
    </source>
</evidence>
<evidence type="ECO:0000256" key="19">
    <source>
        <dbReference type="ARBA" id="ARBA00049035"/>
    </source>
</evidence>
<dbReference type="Pfam" id="PF02875">
    <property type="entry name" value="Mur_ligase_C"/>
    <property type="match status" value="1"/>
</dbReference>
<dbReference type="GO" id="GO:0005737">
    <property type="term" value="C:cytoplasm"/>
    <property type="evidence" value="ECO:0007669"/>
    <property type="project" value="TreeGrafter"/>
</dbReference>
<comment type="catalytic activity">
    <reaction evidence="19">
        <text>(6R)-5,10-methylenetetrahydrofolyl-(gamma-L-Glu)(n) + L-glutamate + ATP = (6R)-5,10-methylenetetrahydrofolyl-(gamma-L-Glu)(n+1) + ADP + phosphate + H(+)</text>
        <dbReference type="Rhea" id="RHEA:51912"/>
        <dbReference type="Rhea" id="RHEA-COMP:13257"/>
        <dbReference type="Rhea" id="RHEA-COMP:13258"/>
        <dbReference type="ChEBI" id="CHEBI:15378"/>
        <dbReference type="ChEBI" id="CHEBI:29985"/>
        <dbReference type="ChEBI" id="CHEBI:30616"/>
        <dbReference type="ChEBI" id="CHEBI:43474"/>
        <dbReference type="ChEBI" id="CHEBI:136572"/>
        <dbReference type="ChEBI" id="CHEBI:456216"/>
        <dbReference type="EC" id="6.3.2.17"/>
    </reaction>
</comment>
<gene>
    <name evidence="23" type="ORF">H9850_01820</name>
</gene>
<dbReference type="SUPFAM" id="SSF53623">
    <property type="entry name" value="MurD-like peptide ligases, catalytic domain"/>
    <property type="match status" value="2"/>
</dbReference>
<comment type="similarity">
    <text evidence="4">Belongs to the folylpolyglutamate synthase family.</text>
</comment>
<dbReference type="InterPro" id="IPR001645">
    <property type="entry name" value="Folylpolyglutamate_synth"/>
</dbReference>
<reference evidence="23" key="1">
    <citation type="journal article" date="2021" name="PeerJ">
        <title>Extensive microbial diversity within the chicken gut microbiome revealed by metagenomics and culture.</title>
        <authorList>
            <person name="Gilroy R."/>
            <person name="Ravi A."/>
            <person name="Getino M."/>
            <person name="Pursley I."/>
            <person name="Horton D.L."/>
            <person name="Alikhan N.F."/>
            <person name="Baker D."/>
            <person name="Gharbi K."/>
            <person name="Hall N."/>
            <person name="Watson M."/>
            <person name="Adriaenssens E.M."/>
            <person name="Foster-Nyarko E."/>
            <person name="Jarju S."/>
            <person name="Secka A."/>
            <person name="Antonio M."/>
            <person name="Oren A."/>
            <person name="Chaudhuri R.R."/>
            <person name="La Ragione R."/>
            <person name="Hildebrand F."/>
            <person name="Pallen M.J."/>
        </authorList>
    </citation>
    <scope>NUCLEOTIDE SEQUENCE</scope>
    <source>
        <strain evidence="23">USASDec5-558</strain>
    </source>
</reference>
<dbReference type="GO" id="GO:0004326">
    <property type="term" value="F:tetrahydrofolylpolyglutamate synthase activity"/>
    <property type="evidence" value="ECO:0007669"/>
    <property type="project" value="UniProtKB-EC"/>
</dbReference>
<dbReference type="Pfam" id="PF08245">
    <property type="entry name" value="Mur_ligase_M"/>
    <property type="match status" value="1"/>
</dbReference>
<evidence type="ECO:0000256" key="6">
    <source>
        <dbReference type="ARBA" id="ARBA00013025"/>
    </source>
</evidence>
<protein>
    <recommendedName>
        <fullName evidence="7">Dihydrofolate synthase/folylpolyglutamate synthase</fullName>
        <ecNumber evidence="5">6.3.2.12</ecNumber>
        <ecNumber evidence="6">6.3.2.17</ecNumber>
    </recommendedName>
    <alternativeName>
        <fullName evidence="16">Folylpoly-gamma-glutamate synthetase-dihydrofolate synthetase</fullName>
    </alternativeName>
    <alternativeName>
        <fullName evidence="14">Folylpolyglutamate synthetase</fullName>
    </alternativeName>
    <alternativeName>
        <fullName evidence="15">Tetrahydrofolylpolyglutamate synthase</fullName>
    </alternativeName>
</protein>
<dbReference type="GO" id="GO:0008841">
    <property type="term" value="F:dihydrofolate synthase activity"/>
    <property type="evidence" value="ECO:0007669"/>
    <property type="project" value="UniProtKB-EC"/>
</dbReference>
<reference evidence="23" key="2">
    <citation type="submission" date="2021-04" db="EMBL/GenBank/DDBJ databases">
        <authorList>
            <person name="Gilroy R."/>
        </authorList>
    </citation>
    <scope>NUCLEOTIDE SEQUENCE</scope>
    <source>
        <strain evidence="23">USASDec5-558</strain>
    </source>
</reference>
<dbReference type="PANTHER" id="PTHR11136:SF0">
    <property type="entry name" value="DIHYDROFOLATE SYNTHETASE-RELATED"/>
    <property type="match status" value="1"/>
</dbReference>
<dbReference type="GO" id="GO:0046656">
    <property type="term" value="P:folic acid biosynthetic process"/>
    <property type="evidence" value="ECO:0007669"/>
    <property type="project" value="UniProtKB-KW"/>
</dbReference>